<dbReference type="PRINTS" id="PR00081">
    <property type="entry name" value="GDHRDH"/>
</dbReference>
<dbReference type="Pfam" id="PF13561">
    <property type="entry name" value="adh_short_C2"/>
    <property type="match status" value="1"/>
</dbReference>
<dbReference type="InterPro" id="IPR002347">
    <property type="entry name" value="SDR_fam"/>
</dbReference>
<gene>
    <name evidence="4" type="primary">SOU1</name>
    <name evidence="4" type="ORF">c0_g1_i1</name>
</gene>
<dbReference type="Gene3D" id="3.40.50.720">
    <property type="entry name" value="NAD(P)-binding Rossmann-like Domain"/>
    <property type="match status" value="1"/>
</dbReference>
<name>A0A0K8U1Z7_BACLA</name>
<dbReference type="GO" id="GO:0044281">
    <property type="term" value="P:small molecule metabolic process"/>
    <property type="evidence" value="ECO:0007669"/>
    <property type="project" value="UniProtKB-ARBA"/>
</dbReference>
<dbReference type="FunFam" id="3.40.50.720:FF:000090">
    <property type="entry name" value="NADP-dependent mannitol dehydrogenase"/>
    <property type="match status" value="1"/>
</dbReference>
<evidence type="ECO:0000256" key="2">
    <source>
        <dbReference type="ARBA" id="ARBA00022857"/>
    </source>
</evidence>
<evidence type="ECO:0000256" key="1">
    <source>
        <dbReference type="ARBA" id="ARBA00006484"/>
    </source>
</evidence>
<dbReference type="GO" id="GO:0050664">
    <property type="term" value="F:oxidoreductase activity, acting on NAD(P)H, oxygen as acceptor"/>
    <property type="evidence" value="ECO:0007669"/>
    <property type="project" value="TreeGrafter"/>
</dbReference>
<dbReference type="AlphaFoldDB" id="A0A0K8U1Z7"/>
<dbReference type="PANTHER" id="PTHR43008:SF13">
    <property type="entry name" value="L-XYLULOSE REDUCTASE-RELATED"/>
    <property type="match status" value="1"/>
</dbReference>
<feature type="non-terminal residue" evidence="4">
    <location>
        <position position="1"/>
    </location>
</feature>
<sequence>PLSTLMTNDSVFRSYISDDFKQALPWPAPKLAKSIWDNFSLKGKVAVVTGGARGIGFAVAECYAQAGAEVAIIDYQIELATESAKRLSAENGVKSAAYFVDVSSNEAVEECVNLIEKDFGTVDVFVANAGIIWVDGAILNEEKNADGPDKWRRLMDVDLNAVYYCAKAVGRIFKEKQRGSFIITASMSGHIVNVPNYQTAYNVAKAGCIHMGKSLAVEWAGFARVNTVSPGYIDSGLSDVLPTEVRAKWWSLIPMGREGLPQELVGAYLYLASDASTYTTGSDIRVDGGYCSV</sequence>
<dbReference type="PANTHER" id="PTHR43008">
    <property type="entry name" value="BENZIL REDUCTASE"/>
    <property type="match status" value="1"/>
</dbReference>
<proteinExistence type="inferred from homology"/>
<protein>
    <submittedName>
        <fullName evidence="4">Sorbose reductase SOU1</fullName>
    </submittedName>
</protein>
<keyword evidence="2" id="KW-0521">NADP</keyword>
<dbReference type="PRINTS" id="PR00080">
    <property type="entry name" value="SDRFAMILY"/>
</dbReference>
<dbReference type="SUPFAM" id="SSF51735">
    <property type="entry name" value="NAD(P)-binding Rossmann-fold domains"/>
    <property type="match status" value="1"/>
</dbReference>
<dbReference type="InterPro" id="IPR036291">
    <property type="entry name" value="NAD(P)-bd_dom_sf"/>
</dbReference>
<dbReference type="GO" id="GO:0005975">
    <property type="term" value="P:carbohydrate metabolic process"/>
    <property type="evidence" value="ECO:0007669"/>
    <property type="project" value="UniProtKB-ARBA"/>
</dbReference>
<dbReference type="OrthoDB" id="1888931at2759"/>
<evidence type="ECO:0000256" key="3">
    <source>
        <dbReference type="ARBA" id="ARBA00023002"/>
    </source>
</evidence>
<dbReference type="EMBL" id="GDHF01031768">
    <property type="protein sequence ID" value="JAI20546.1"/>
    <property type="molecule type" value="Transcribed_RNA"/>
</dbReference>
<evidence type="ECO:0000313" key="4">
    <source>
        <dbReference type="EMBL" id="JAI20546.1"/>
    </source>
</evidence>
<comment type="similarity">
    <text evidence="1">Belongs to the short-chain dehydrogenases/reductases (SDR) family.</text>
</comment>
<organism evidence="4">
    <name type="scientific">Bactrocera latifrons</name>
    <name type="common">Malaysian fruit fly</name>
    <name type="synonym">Chaetodacus latifrons</name>
    <dbReference type="NCBI Taxonomy" id="174628"/>
    <lineage>
        <taxon>Eukaryota</taxon>
        <taxon>Metazoa</taxon>
        <taxon>Ecdysozoa</taxon>
        <taxon>Arthropoda</taxon>
        <taxon>Hexapoda</taxon>
        <taxon>Insecta</taxon>
        <taxon>Pterygota</taxon>
        <taxon>Neoptera</taxon>
        <taxon>Endopterygota</taxon>
        <taxon>Diptera</taxon>
        <taxon>Brachycera</taxon>
        <taxon>Muscomorpha</taxon>
        <taxon>Tephritoidea</taxon>
        <taxon>Tephritidae</taxon>
        <taxon>Bactrocera</taxon>
        <taxon>Bactrocera</taxon>
    </lineage>
</organism>
<keyword evidence="3" id="KW-0560">Oxidoreductase</keyword>
<dbReference type="GO" id="GO:0050085">
    <property type="term" value="F:mannitol 2-dehydrogenase (NADP+) activity"/>
    <property type="evidence" value="ECO:0007669"/>
    <property type="project" value="UniProtKB-ARBA"/>
</dbReference>
<dbReference type="CDD" id="cd05352">
    <property type="entry name" value="MDH-like_SDR_c"/>
    <property type="match status" value="1"/>
</dbReference>
<reference evidence="4" key="1">
    <citation type="submission" date="2015-06" db="EMBL/GenBank/DDBJ databases">
        <authorList>
            <person name="Hoefler B.C."/>
            <person name="Straight P.D."/>
        </authorList>
    </citation>
    <scope>NUCLEOTIDE SEQUENCE</scope>
</reference>
<accession>A0A0K8U1Z7</accession>